<feature type="compositionally biased region" description="Basic and acidic residues" evidence="1">
    <location>
        <begin position="274"/>
        <end position="287"/>
    </location>
</feature>
<evidence type="ECO:0000313" key="3">
    <source>
        <dbReference type="Proteomes" id="UP000224006"/>
    </source>
</evidence>
<dbReference type="AlphaFoldDB" id="A0A2A9LXA4"/>
<feature type="region of interest" description="Disordered" evidence="1">
    <location>
        <begin position="640"/>
        <end position="816"/>
    </location>
</feature>
<feature type="compositionally biased region" description="Polar residues" evidence="1">
    <location>
        <begin position="296"/>
        <end position="311"/>
    </location>
</feature>
<feature type="region of interest" description="Disordered" evidence="1">
    <location>
        <begin position="18"/>
        <end position="402"/>
    </location>
</feature>
<protein>
    <submittedName>
        <fullName evidence="2">Uncharacterized protein</fullName>
    </submittedName>
</protein>
<evidence type="ECO:0000313" key="2">
    <source>
        <dbReference type="EMBL" id="PFH31118.1"/>
    </source>
</evidence>
<feature type="compositionally biased region" description="Basic and acidic residues" evidence="1">
    <location>
        <begin position="62"/>
        <end position="105"/>
    </location>
</feature>
<reference evidence="2 3" key="1">
    <citation type="submission" date="2017-09" db="EMBL/GenBank/DDBJ databases">
        <title>Genome sequencing of Besnoitia besnoiti strain Bb-Ger1.</title>
        <authorList>
            <person name="Schares G."/>
            <person name="Venepally P."/>
            <person name="Lorenzi H.A."/>
        </authorList>
    </citation>
    <scope>NUCLEOTIDE SEQUENCE [LARGE SCALE GENOMIC DNA]</scope>
    <source>
        <strain evidence="2 3">Bb-Ger1</strain>
    </source>
</reference>
<organism evidence="2 3">
    <name type="scientific">Besnoitia besnoiti</name>
    <name type="common">Apicomplexan protozoan</name>
    <dbReference type="NCBI Taxonomy" id="94643"/>
    <lineage>
        <taxon>Eukaryota</taxon>
        <taxon>Sar</taxon>
        <taxon>Alveolata</taxon>
        <taxon>Apicomplexa</taxon>
        <taxon>Conoidasida</taxon>
        <taxon>Coccidia</taxon>
        <taxon>Eucoccidiorida</taxon>
        <taxon>Eimeriorina</taxon>
        <taxon>Sarcocystidae</taxon>
        <taxon>Besnoitia</taxon>
    </lineage>
</organism>
<keyword evidence="3" id="KW-1185">Reference proteome</keyword>
<name>A0A2A9LXA4_BESBE</name>
<dbReference type="STRING" id="94643.A0A2A9LXA4"/>
<dbReference type="RefSeq" id="XP_029215127.1">
    <property type="nucleotide sequence ID" value="XM_029361660.1"/>
</dbReference>
<accession>A0A2A9LXA4</accession>
<feature type="compositionally biased region" description="Pro residues" evidence="1">
    <location>
        <begin position="583"/>
        <end position="602"/>
    </location>
</feature>
<dbReference type="KEGG" id="bbes:BESB_029920"/>
<feature type="compositionally biased region" description="Basic and acidic residues" evidence="1">
    <location>
        <begin position="220"/>
        <end position="265"/>
    </location>
</feature>
<proteinExistence type="predicted"/>
<feature type="region of interest" description="Disordered" evidence="1">
    <location>
        <begin position="983"/>
        <end position="1015"/>
    </location>
</feature>
<feature type="compositionally biased region" description="Basic and acidic residues" evidence="1">
    <location>
        <begin position="167"/>
        <end position="182"/>
    </location>
</feature>
<feature type="compositionally biased region" description="Basic and acidic residues" evidence="1">
    <location>
        <begin position="138"/>
        <end position="157"/>
    </location>
</feature>
<feature type="compositionally biased region" description="Basic and acidic residues" evidence="1">
    <location>
        <begin position="493"/>
        <end position="508"/>
    </location>
</feature>
<dbReference type="OrthoDB" id="10561172at2759"/>
<feature type="compositionally biased region" description="Low complexity" evidence="1">
    <location>
        <begin position="728"/>
        <end position="742"/>
    </location>
</feature>
<dbReference type="VEuPathDB" id="ToxoDB:BESB_029920"/>
<sequence>MFARRGGGDGAAFNALAQAAAQAAAAAAAGRGAGSPQAEEASASPAAAKPRREGGWTSTPIPERDKLRDRRRDEQEDDARRRRGRPREDSWEARRRYSRDELDSGHRRRRDEEAYEAGGGGFASRRAHRPPPSAAAHSAREERPSRRDTYEGEDARRAERRARHRAHDRDGEASRSRRRYYDEDGGGGSGVGGREEPDAEFDEVEAGDERERKHRSRRTHEREDARGARDSEPRRHSRREDASPSRRESRNGREGEEPGGSERRGGVSPGASHDGVERREASKEPRRGHAPRQHCSKTSFGVQQKPFQNLTYVRGRSESSDPEEMPSRQPETDEGFDGADKKAGEGAEGERSGDAIPWWEKIAAQRRGRGGGRGRGFRGGYRGAGSNYPGGASPARVSSRRQPFCEEAPAALARNTSQGGVSLSSPHGCSGFFVPQPGFPAGSAPPRGPASASGESFPPDGVACGLLARQDGAFAAPVSIQLRPRAPFAPPAADDRETFLGESEKDDWGDPGARPVVILGPRGASRGPPTPGFPPGAQIRGPASPPAPHGPNTAALPSTGFPRPRPPPSGAFPEGDGSCVPFSPRPPFPPSHFPARAPPPPYASHAPPRLDGGAGDSLSPPDGLAPAAVPVVFLSENRSKRGFPAAPAEEACGAALPPSGDALPGDARAEETKQAQGLPREDTKFEDSAAPFPFANAGGGEAAPPPSVLSLGAFAPSPPPPPPPPSGPSGFQGPGFPSFYGAAPPPAGPRGPYPLRGGEAFFSGTSFTQSTPFGGPPGAPASFPRGDPPLARAPPPNFVPMRDREEECREADDPSCMPFAEVPAGLPEEPEPTGEEDKLFLWLEKELAAVTNDKLLAEVGDVVCLELVADSVLAETLSEKTGLAIPRHAPCPVDVSRVCSGSSSLSLSRMPAAALALLEQLAASDDEASLLDGPAAAARGFACRPLSAFSASPVAAALTGARLPAASDNSLLFPQLVRRLREAPRAEAGDKRQEDEDTDATHAPAPAKRQQRDTDPHLRAALLLGRAGASAAEETRAVSVFALSSLPSPGSLVGAAEPDAPETRGLRCLEDLGWQIDARGRLRRAEKNTAAAADAPASANDEQHVFHDLRGYEISEGSAFPPLALWIS</sequence>
<feature type="compositionally biased region" description="Basic and acidic residues" evidence="1">
    <location>
        <begin position="667"/>
        <end position="687"/>
    </location>
</feature>
<feature type="compositionally biased region" description="Low complexity" evidence="1">
    <location>
        <begin position="644"/>
        <end position="658"/>
    </location>
</feature>
<evidence type="ECO:0000256" key="1">
    <source>
        <dbReference type="SAM" id="MobiDB-lite"/>
    </source>
</evidence>
<feature type="compositionally biased region" description="Pro residues" evidence="1">
    <location>
        <begin position="716"/>
        <end position="727"/>
    </location>
</feature>
<gene>
    <name evidence="2" type="ORF">BESB_029920</name>
</gene>
<feature type="region of interest" description="Disordered" evidence="1">
    <location>
        <begin position="436"/>
        <end position="464"/>
    </location>
</feature>
<feature type="compositionally biased region" description="Basic residues" evidence="1">
    <location>
        <begin position="364"/>
        <end position="376"/>
    </location>
</feature>
<feature type="compositionally biased region" description="Basic and acidic residues" evidence="1">
    <location>
        <begin position="983"/>
        <end position="994"/>
    </location>
</feature>
<dbReference type="Proteomes" id="UP000224006">
    <property type="component" value="Chromosome XIII"/>
</dbReference>
<dbReference type="GeneID" id="40308044"/>
<feature type="compositionally biased region" description="Low complexity" evidence="1">
    <location>
        <begin position="439"/>
        <end position="456"/>
    </location>
</feature>
<feature type="compositionally biased region" description="Pro residues" evidence="1">
    <location>
        <begin position="743"/>
        <end position="752"/>
    </location>
</feature>
<feature type="compositionally biased region" description="Acidic residues" evidence="1">
    <location>
        <begin position="197"/>
        <end position="208"/>
    </location>
</feature>
<feature type="region of interest" description="Disordered" evidence="1">
    <location>
        <begin position="482"/>
        <end position="625"/>
    </location>
</feature>
<feature type="compositionally biased region" description="Basic and acidic residues" evidence="1">
    <location>
        <begin position="338"/>
        <end position="353"/>
    </location>
</feature>
<feature type="compositionally biased region" description="Low complexity" evidence="1">
    <location>
        <begin position="18"/>
        <end position="48"/>
    </location>
</feature>
<comment type="caution">
    <text evidence="2">The sequence shown here is derived from an EMBL/GenBank/DDBJ whole genome shotgun (WGS) entry which is preliminary data.</text>
</comment>
<dbReference type="EMBL" id="NWUJ01000016">
    <property type="protein sequence ID" value="PFH31118.1"/>
    <property type="molecule type" value="Genomic_DNA"/>
</dbReference>